<keyword evidence="1" id="KW-0472">Membrane</keyword>
<protein>
    <submittedName>
        <fullName evidence="2">Uncharacterized protein</fullName>
    </submittedName>
</protein>
<evidence type="ECO:0000256" key="1">
    <source>
        <dbReference type="SAM" id="Phobius"/>
    </source>
</evidence>
<dbReference type="EMBL" id="JADBEL010000017">
    <property type="protein sequence ID" value="MBE1555773.1"/>
    <property type="molecule type" value="Genomic_DNA"/>
</dbReference>
<keyword evidence="1" id="KW-0812">Transmembrane</keyword>
<accession>A0A927MJJ5</accession>
<dbReference type="AlphaFoldDB" id="A0A927MJJ5"/>
<organism evidence="2 3">
    <name type="scientific">Sporosarcina limicola</name>
    <dbReference type="NCBI Taxonomy" id="34101"/>
    <lineage>
        <taxon>Bacteria</taxon>
        <taxon>Bacillati</taxon>
        <taxon>Bacillota</taxon>
        <taxon>Bacilli</taxon>
        <taxon>Bacillales</taxon>
        <taxon>Caryophanaceae</taxon>
        <taxon>Sporosarcina</taxon>
    </lineage>
</organism>
<feature type="transmembrane region" description="Helical" evidence="1">
    <location>
        <begin position="185"/>
        <end position="211"/>
    </location>
</feature>
<feature type="transmembrane region" description="Helical" evidence="1">
    <location>
        <begin position="106"/>
        <end position="131"/>
    </location>
</feature>
<comment type="caution">
    <text evidence="2">The sequence shown here is derived from an EMBL/GenBank/DDBJ whole genome shotgun (WGS) entry which is preliminary data.</text>
</comment>
<evidence type="ECO:0000313" key="3">
    <source>
        <dbReference type="Proteomes" id="UP000658225"/>
    </source>
</evidence>
<reference evidence="2" key="1">
    <citation type="submission" date="2020-10" db="EMBL/GenBank/DDBJ databases">
        <title>Genomic Encyclopedia of Type Strains, Phase IV (KMG-IV): sequencing the most valuable type-strain genomes for metagenomic binning, comparative biology and taxonomic classification.</title>
        <authorList>
            <person name="Goeker M."/>
        </authorList>
    </citation>
    <scope>NUCLEOTIDE SEQUENCE</scope>
    <source>
        <strain evidence="2">DSM 13886</strain>
    </source>
</reference>
<name>A0A927MJJ5_9BACL</name>
<feature type="transmembrane region" description="Helical" evidence="1">
    <location>
        <begin position="151"/>
        <end position="173"/>
    </location>
</feature>
<sequence length="246" mass="27121">MYLTEPRLTDIVKKQFLYKLNAYTGVFSSLLIMQLIGLFFGFNTGGGSSGSESLTINWRSLSGDMAVIFTLFWAFSTGILITTLAYRNDAFSFVSTRLSHHVSSFLFLLVMSCIAGITAPLASSVIKLISLFQHNAVFIETSGLFASPVDFFIRIATAVIYTILFAGFGYVIGSLIQLSKLVIPFLVIGLFILPLFNISGTGFIEYMVIFFGFETSLLIFLVKVLITVLVLFAISVAITNKTEVRK</sequence>
<gene>
    <name evidence="2" type="ORF">H4683_002893</name>
</gene>
<keyword evidence="3" id="KW-1185">Reference proteome</keyword>
<feature type="transmembrane region" description="Helical" evidence="1">
    <location>
        <begin position="65"/>
        <end position="86"/>
    </location>
</feature>
<feature type="transmembrane region" description="Helical" evidence="1">
    <location>
        <begin position="217"/>
        <end position="238"/>
    </location>
</feature>
<proteinExistence type="predicted"/>
<dbReference type="Proteomes" id="UP000658225">
    <property type="component" value="Unassembled WGS sequence"/>
</dbReference>
<evidence type="ECO:0000313" key="2">
    <source>
        <dbReference type="EMBL" id="MBE1555773.1"/>
    </source>
</evidence>
<dbReference type="RefSeq" id="WP_192599468.1">
    <property type="nucleotide sequence ID" value="NZ_JADBEL010000017.1"/>
</dbReference>
<feature type="transmembrane region" description="Helical" evidence="1">
    <location>
        <begin position="20"/>
        <end position="45"/>
    </location>
</feature>
<keyword evidence="1" id="KW-1133">Transmembrane helix</keyword>